<keyword evidence="6" id="KW-0479">Metal-binding</keyword>
<dbReference type="InterPro" id="IPR005690">
    <property type="entry name" value="Toc86_159"/>
</dbReference>
<sequence length="1283" mass="140074">MDSKVYVPLSTTQAVPVPHNPALSTSSSVSTGSLPIRAPPTLDSDSESIGDKTLSTSSISSGGYNGYDSDEHFLTGEEFESASERPLVIDPDEKILENSESFDLFGPFVRDPDGKSFESCIEYEGEGGDIVGEYDTEPVLVDNSNLNRVMPKARLSMDDDDDDIDVEEEEEMVSEVDEDSGVLGPVRIPSIEVLEKFDSAPRIKALSVEEDELVEWMDCLNFKQSEPAIEVKVVEGAVLDGFVELHNGAVRVGEEKALVVEDPGEASVVAEVIEDKGPGGAEAAYVESLMANGEYVMEKNVKLGEDVRPSGEEKGVELNGLNGGEREIVGLSENGVVTVKSTTQTESVADAEEASGVVEETSILVNETDIVSSDNEDCIDSNLCKGYTGVTQLEKEIAVTNSYPVTKEPNLLESSFAAREVDASGSFTLYEGSDNEKLESKLEPVVDLGVGFHDSTASTQVESLNNGLERNELEDEANSDIDTIEAATVEGDEGSLSDKDAQGFILGSSETAKRLMHEFEQRPTSSALLGAEGSQDHSQRVDGQIVLDSDEEVDADSHGERKQLFDSAALEALLKAVSGAYSEECPAGLGSSFNYLRPAPKPNGLDIFSSDHRVEGESEDNLSEEEKKKLENIQLVRVKFLRLVQRLGISLEDSGVSKVLYRLAPFAGRHSSQTFGLELAAKKLAMQLEAEGKDDLDFSLNILVLGKTGVGKSATINSILGEKKAMIGAFEPATTTVKEIVGTIDGVKIRFLDTPGLRSSMMEQCINRKILASIKKSLKKFPPDIVLYVDRLDTQSNNLNDLPLLRSITSSLSSSIWLNAFVALTHAASAPPDGPLGSPLSYDNFVSCQSYVIQQSISQAVGDMRLMHPVSLVENHPLCQTNSYGERVLPSGLVWRPHLLLMIYSIKILSEAIPLLIPQKPVDHRKLFGFRFPPLTYFLASLLQSHAHPKLSGDQGADTVDSDIGNLADSEEEEEDYDQLPPFRPLRKSQIAKLSKEQRKAYFEEYDYRVKLLQKKQLKRMREMKKKSKDGGNDYAHMEEDLDQEDESPADMSVPLPDTALPPSFDGDNPTFRYRLLEPTSQLLVRAIPGSHGWDHDVGYDAVVLERSLAIAGRFPADFEVQIMKDKKEFSLYLDSSVAAKHGENGSTMAGFDIQTVGGQLAYILRGETKVKNSNINKTTAGVTLTFLDGNVATGLKLEDQIAIGKHLVLGGSTGVVRSQGETAYGANLEVHLKDEYFPIEQNQSTLGLSLVKRRGDLSLMANLQSQVLHWTKFSNGYSRWIE</sequence>
<evidence type="ECO:0000256" key="15">
    <source>
        <dbReference type="ARBA" id="ARBA00023766"/>
    </source>
</evidence>
<dbReference type="EMBL" id="OIVN01005223">
    <property type="protein sequence ID" value="SPD21458.1"/>
    <property type="molecule type" value="Genomic_DNA"/>
</dbReference>
<evidence type="ECO:0000256" key="9">
    <source>
        <dbReference type="ARBA" id="ARBA00022805"/>
    </source>
</evidence>
<keyword evidence="13" id="KW-0342">GTP-binding</keyword>
<evidence type="ECO:0000256" key="14">
    <source>
        <dbReference type="ARBA" id="ARBA00023136"/>
    </source>
</evidence>
<comment type="cofactor">
    <cofactor evidence="1">
        <name>Mg(2+)</name>
        <dbReference type="ChEBI" id="CHEBI:18420"/>
    </cofactor>
</comment>
<dbReference type="GO" id="GO:0005525">
    <property type="term" value="F:GTP binding"/>
    <property type="evidence" value="ECO:0007669"/>
    <property type="project" value="UniProtKB-KW"/>
</dbReference>
<evidence type="ECO:0000256" key="17">
    <source>
        <dbReference type="SAM" id="MobiDB-lite"/>
    </source>
</evidence>
<evidence type="ECO:0000256" key="1">
    <source>
        <dbReference type="ARBA" id="ARBA00001946"/>
    </source>
</evidence>
<organism evidence="19">
    <name type="scientific">Fagus sylvatica</name>
    <name type="common">Beechnut</name>
    <dbReference type="NCBI Taxonomy" id="28930"/>
    <lineage>
        <taxon>Eukaryota</taxon>
        <taxon>Viridiplantae</taxon>
        <taxon>Streptophyta</taxon>
        <taxon>Embryophyta</taxon>
        <taxon>Tracheophyta</taxon>
        <taxon>Spermatophyta</taxon>
        <taxon>Magnoliopsida</taxon>
        <taxon>eudicotyledons</taxon>
        <taxon>Gunneridae</taxon>
        <taxon>Pentapetalae</taxon>
        <taxon>rosids</taxon>
        <taxon>fabids</taxon>
        <taxon>Fagales</taxon>
        <taxon>Fagaceae</taxon>
        <taxon>Fagus</taxon>
    </lineage>
</organism>
<dbReference type="PROSITE" id="PS51720">
    <property type="entry name" value="G_AIG1"/>
    <property type="match status" value="1"/>
</dbReference>
<proteinExistence type="inferred from homology"/>
<dbReference type="PANTHER" id="PTHR10903:SF120">
    <property type="entry name" value="TRANSLOCASE OF CHLOROPLAST 159, CHLOROPLASTIC"/>
    <property type="match status" value="1"/>
</dbReference>
<keyword evidence="2" id="KW-0813">Transport</keyword>
<dbReference type="GO" id="GO:0046872">
    <property type="term" value="F:metal ion binding"/>
    <property type="evidence" value="ECO:0007669"/>
    <property type="project" value="UniProtKB-KW"/>
</dbReference>
<evidence type="ECO:0000259" key="18">
    <source>
        <dbReference type="PROSITE" id="PS51720"/>
    </source>
</evidence>
<evidence type="ECO:0000256" key="2">
    <source>
        <dbReference type="ARBA" id="ARBA00022448"/>
    </source>
</evidence>
<keyword evidence="14" id="KW-0472">Membrane</keyword>
<dbReference type="InterPro" id="IPR027417">
    <property type="entry name" value="P-loop_NTPase"/>
</dbReference>
<evidence type="ECO:0000256" key="3">
    <source>
        <dbReference type="ARBA" id="ARBA00022528"/>
    </source>
</evidence>
<feature type="compositionally biased region" description="Polar residues" evidence="17">
    <location>
        <begin position="53"/>
        <end position="62"/>
    </location>
</feature>
<keyword evidence="12" id="KW-1133">Transmembrane helix</keyword>
<feature type="compositionally biased region" description="Low complexity" evidence="17">
    <location>
        <begin position="24"/>
        <end position="33"/>
    </location>
</feature>
<evidence type="ECO:0000256" key="12">
    <source>
        <dbReference type="ARBA" id="ARBA00022989"/>
    </source>
</evidence>
<dbReference type="InterPro" id="IPR024283">
    <property type="entry name" value="TOC159_MAD"/>
</dbReference>
<feature type="region of interest" description="Disordered" evidence="17">
    <location>
        <begin position="1"/>
        <end position="87"/>
    </location>
</feature>
<evidence type="ECO:0000256" key="5">
    <source>
        <dbReference type="ARBA" id="ARBA00022692"/>
    </source>
</evidence>
<comment type="similarity">
    <text evidence="16">Belongs to the TRAFAC class TrmE-Era-EngA-EngB-Septin-like GTPase superfamily. AIG1/Toc34/Toc159-like paraseptin GTPase family. TOC159 subfamily.</text>
</comment>
<dbReference type="PANTHER" id="PTHR10903">
    <property type="entry name" value="GTPASE, IMAP FAMILY MEMBER-RELATED"/>
    <property type="match status" value="1"/>
</dbReference>
<dbReference type="GO" id="GO:0003924">
    <property type="term" value="F:GTPase activity"/>
    <property type="evidence" value="ECO:0007669"/>
    <property type="project" value="InterPro"/>
</dbReference>
<keyword evidence="3" id="KW-0150">Chloroplast</keyword>
<keyword evidence="5" id="KW-0812">Transmembrane</keyword>
<dbReference type="NCBIfam" id="TIGR00993">
    <property type="entry name" value="3a0901s04IAP86"/>
    <property type="match status" value="1"/>
</dbReference>
<keyword evidence="7" id="KW-0547">Nucleotide-binding</keyword>
<dbReference type="FunFam" id="3.40.50.300:FF:000413">
    <property type="entry name" value="Translocase of chloroplast 120, chloroplastic"/>
    <property type="match status" value="1"/>
</dbReference>
<evidence type="ECO:0000256" key="16">
    <source>
        <dbReference type="ARBA" id="ARBA00023775"/>
    </source>
</evidence>
<evidence type="ECO:0000313" key="19">
    <source>
        <dbReference type="EMBL" id="SPD21458.1"/>
    </source>
</evidence>
<dbReference type="Gene3D" id="3.40.50.300">
    <property type="entry name" value="P-loop containing nucleotide triphosphate hydrolases"/>
    <property type="match status" value="1"/>
</dbReference>
<feature type="domain" description="AIG1-type G" evidence="18">
    <location>
        <begin position="697"/>
        <end position="918"/>
    </location>
</feature>
<dbReference type="Pfam" id="PF04548">
    <property type="entry name" value="AIG1"/>
    <property type="match status" value="1"/>
</dbReference>
<evidence type="ECO:0000256" key="7">
    <source>
        <dbReference type="ARBA" id="ARBA00022741"/>
    </source>
</evidence>
<dbReference type="InterPro" id="IPR006703">
    <property type="entry name" value="G_AIG1"/>
</dbReference>
<dbReference type="GO" id="GO:0015031">
    <property type="term" value="P:protein transport"/>
    <property type="evidence" value="ECO:0007669"/>
    <property type="project" value="UniProtKB-KW"/>
</dbReference>
<evidence type="ECO:0000256" key="11">
    <source>
        <dbReference type="ARBA" id="ARBA00022927"/>
    </source>
</evidence>
<dbReference type="SUPFAM" id="SSF52540">
    <property type="entry name" value="P-loop containing nucleoside triphosphate hydrolases"/>
    <property type="match status" value="1"/>
</dbReference>
<evidence type="ECO:0000256" key="13">
    <source>
        <dbReference type="ARBA" id="ARBA00023134"/>
    </source>
</evidence>
<reference evidence="19" key="1">
    <citation type="submission" date="2018-02" db="EMBL/GenBank/DDBJ databases">
        <authorList>
            <person name="Cohen D.B."/>
            <person name="Kent A.D."/>
        </authorList>
    </citation>
    <scope>NUCLEOTIDE SEQUENCE</scope>
</reference>
<dbReference type="GO" id="GO:0045036">
    <property type="term" value="P:protein targeting to chloroplast"/>
    <property type="evidence" value="ECO:0007669"/>
    <property type="project" value="InterPro"/>
</dbReference>
<evidence type="ECO:0000256" key="6">
    <source>
        <dbReference type="ARBA" id="ARBA00022723"/>
    </source>
</evidence>
<keyword evidence="11" id="KW-0653">Protein transport</keyword>
<keyword evidence="4" id="KW-0934">Plastid</keyword>
<keyword evidence="10" id="KW-0460">Magnesium</keyword>
<comment type="subcellular location">
    <subcellularLocation>
        <location evidence="15">Plastid</location>
        <location evidence="15">Chloroplast outer membrane</location>
        <topology evidence="15">Single-pass membrane protein</topology>
    </subcellularLocation>
</comment>
<keyword evidence="9" id="KW-1002">Plastid outer membrane</keyword>
<accession>A0A2N9IAN6</accession>
<protein>
    <recommendedName>
        <fullName evidence="18">AIG1-type G domain-containing protein</fullName>
    </recommendedName>
</protein>
<dbReference type="InterPro" id="IPR045058">
    <property type="entry name" value="GIMA/IAN/Toc"/>
</dbReference>
<evidence type="ECO:0000256" key="4">
    <source>
        <dbReference type="ARBA" id="ARBA00022640"/>
    </source>
</evidence>
<evidence type="ECO:0000256" key="8">
    <source>
        <dbReference type="ARBA" id="ARBA00022801"/>
    </source>
</evidence>
<dbReference type="Pfam" id="PF11886">
    <property type="entry name" value="TOC159_MAD"/>
    <property type="match status" value="1"/>
</dbReference>
<name>A0A2N9IAN6_FAGSY</name>
<gene>
    <name evidence="19" type="ORF">FSB_LOCUS49340</name>
</gene>
<evidence type="ECO:0000256" key="10">
    <source>
        <dbReference type="ARBA" id="ARBA00022842"/>
    </source>
</evidence>
<keyword evidence="8" id="KW-0378">Hydrolase</keyword>
<dbReference type="GO" id="GO:0009707">
    <property type="term" value="C:chloroplast outer membrane"/>
    <property type="evidence" value="ECO:0007669"/>
    <property type="project" value="UniProtKB-SubCell"/>
</dbReference>